<dbReference type="AlphaFoldDB" id="A0A0F9BBY6"/>
<dbReference type="PANTHER" id="PTHR22648">
    <property type="entry name" value="TRANSCRIPTION TERMINATION FACTOR NUSA"/>
    <property type="match status" value="1"/>
</dbReference>
<dbReference type="InterPro" id="IPR036555">
    <property type="entry name" value="NusA_N_sf"/>
</dbReference>
<dbReference type="EMBL" id="LAZR01052899">
    <property type="protein sequence ID" value="KKK81936.1"/>
    <property type="molecule type" value="Genomic_DNA"/>
</dbReference>
<dbReference type="Gene3D" id="2.40.50.140">
    <property type="entry name" value="Nucleic acid-binding proteins"/>
    <property type="match status" value="1"/>
</dbReference>
<dbReference type="SUPFAM" id="SSF50249">
    <property type="entry name" value="Nucleic acid-binding proteins"/>
    <property type="match status" value="1"/>
</dbReference>
<dbReference type="GO" id="GO:0003700">
    <property type="term" value="F:DNA-binding transcription factor activity"/>
    <property type="evidence" value="ECO:0007669"/>
    <property type="project" value="InterPro"/>
</dbReference>
<dbReference type="PANTHER" id="PTHR22648:SF0">
    <property type="entry name" value="TRANSCRIPTION TERMINATION_ANTITERMINATION PROTEIN NUSA"/>
    <property type="match status" value="1"/>
</dbReference>
<dbReference type="Pfam" id="PF08529">
    <property type="entry name" value="NusA_N"/>
    <property type="match status" value="2"/>
</dbReference>
<dbReference type="GO" id="GO:0006353">
    <property type="term" value="P:DNA-templated transcription termination"/>
    <property type="evidence" value="ECO:0007669"/>
    <property type="project" value="InterPro"/>
</dbReference>
<dbReference type="SUPFAM" id="SSF69705">
    <property type="entry name" value="Transcription factor NusA, N-terminal domain"/>
    <property type="match status" value="1"/>
</dbReference>
<dbReference type="CDD" id="cd04455">
    <property type="entry name" value="S1_NusA"/>
    <property type="match status" value="1"/>
</dbReference>
<name>A0A0F9BBY6_9ZZZZ</name>
<dbReference type="PROSITE" id="PS50126">
    <property type="entry name" value="S1"/>
    <property type="match status" value="1"/>
</dbReference>
<evidence type="ECO:0000259" key="2">
    <source>
        <dbReference type="PROSITE" id="PS50126"/>
    </source>
</evidence>
<dbReference type="GO" id="GO:0031564">
    <property type="term" value="P:transcription antitermination"/>
    <property type="evidence" value="ECO:0007669"/>
    <property type="project" value="InterPro"/>
</dbReference>
<sequence length="185" mass="21029">MDKESLLRLVDMLHKDKDIDKDIVFQGIESALESAAKKHLRTEESVSIKIDKVTGEITALRGECEIDLSDLGRITAQTAKQVIIQKIREAERDVIYDDYVGRKGTIVSGIVQRFEGPTMVVNLGKIEGYLPKSEQISNEYYHPGERIRCLVTEVKKIGHKVKILLSRTHPCFVRQLFELEVPEIP</sequence>
<dbReference type="InterPro" id="IPR003029">
    <property type="entry name" value="S1_domain"/>
</dbReference>
<dbReference type="InterPro" id="IPR013735">
    <property type="entry name" value="TF_NusA_N"/>
</dbReference>
<feature type="domain" description="S1 motif" evidence="2">
    <location>
        <begin position="104"/>
        <end position="168"/>
    </location>
</feature>
<gene>
    <name evidence="3" type="ORF">LCGC14_2808410</name>
</gene>
<keyword evidence="1" id="KW-0694">RNA-binding</keyword>
<organism evidence="3">
    <name type="scientific">marine sediment metagenome</name>
    <dbReference type="NCBI Taxonomy" id="412755"/>
    <lineage>
        <taxon>unclassified sequences</taxon>
        <taxon>metagenomes</taxon>
        <taxon>ecological metagenomes</taxon>
    </lineage>
</organism>
<evidence type="ECO:0000256" key="1">
    <source>
        <dbReference type="ARBA" id="ARBA00022884"/>
    </source>
</evidence>
<dbReference type="Gene3D" id="3.30.1480.10">
    <property type="entry name" value="NusA, N-terminal domain"/>
    <property type="match status" value="1"/>
</dbReference>
<comment type="caution">
    <text evidence="3">The sequence shown here is derived from an EMBL/GenBank/DDBJ whole genome shotgun (WGS) entry which is preliminary data.</text>
</comment>
<dbReference type="Pfam" id="PF00575">
    <property type="entry name" value="S1"/>
    <property type="match status" value="1"/>
</dbReference>
<feature type="non-terminal residue" evidence="3">
    <location>
        <position position="185"/>
    </location>
</feature>
<dbReference type="SMART" id="SM00316">
    <property type="entry name" value="S1"/>
    <property type="match status" value="1"/>
</dbReference>
<reference evidence="3" key="1">
    <citation type="journal article" date="2015" name="Nature">
        <title>Complex archaea that bridge the gap between prokaryotes and eukaryotes.</title>
        <authorList>
            <person name="Spang A."/>
            <person name="Saw J.H."/>
            <person name="Jorgensen S.L."/>
            <person name="Zaremba-Niedzwiedzka K."/>
            <person name="Martijn J."/>
            <person name="Lind A.E."/>
            <person name="van Eijk R."/>
            <person name="Schleper C."/>
            <person name="Guy L."/>
            <person name="Ettema T.J."/>
        </authorList>
    </citation>
    <scope>NUCLEOTIDE SEQUENCE</scope>
</reference>
<evidence type="ECO:0000313" key="3">
    <source>
        <dbReference type="EMBL" id="KKK81936.1"/>
    </source>
</evidence>
<dbReference type="InterPro" id="IPR030842">
    <property type="entry name" value="TF_NusA_bacterial"/>
</dbReference>
<proteinExistence type="predicted"/>
<protein>
    <recommendedName>
        <fullName evidence="2">S1 motif domain-containing protein</fullName>
    </recommendedName>
</protein>
<dbReference type="GO" id="GO:0003723">
    <property type="term" value="F:RNA binding"/>
    <property type="evidence" value="ECO:0007669"/>
    <property type="project" value="UniProtKB-KW"/>
</dbReference>
<accession>A0A0F9BBY6</accession>
<dbReference type="GO" id="GO:0005829">
    <property type="term" value="C:cytosol"/>
    <property type="evidence" value="ECO:0007669"/>
    <property type="project" value="TreeGrafter"/>
</dbReference>
<dbReference type="InterPro" id="IPR012340">
    <property type="entry name" value="NA-bd_OB-fold"/>
</dbReference>